<dbReference type="SUPFAM" id="SSF53098">
    <property type="entry name" value="Ribonuclease H-like"/>
    <property type="match status" value="1"/>
</dbReference>
<dbReference type="EMBL" id="JABSTU010000009">
    <property type="protein sequence ID" value="KAH8022176.1"/>
    <property type="molecule type" value="Genomic_DNA"/>
</dbReference>
<dbReference type="GO" id="GO:0003676">
    <property type="term" value="F:nucleic acid binding"/>
    <property type="evidence" value="ECO:0007669"/>
    <property type="project" value="InterPro"/>
</dbReference>
<proteinExistence type="predicted"/>
<dbReference type="VEuPathDB" id="VectorBase:LOC119168736"/>
<gene>
    <name evidence="2" type="ORF">HPB51_022573</name>
</gene>
<evidence type="ECO:0000313" key="2">
    <source>
        <dbReference type="EMBL" id="KAH8022176.1"/>
    </source>
</evidence>
<keyword evidence="1" id="KW-0732">Signal</keyword>
<name>A0A9J6DK00_RHIMP</name>
<feature type="chain" id="PRO_5039947672" description="Tick transposon" evidence="1">
    <location>
        <begin position="21"/>
        <end position="280"/>
    </location>
</feature>
<dbReference type="InterPro" id="IPR036397">
    <property type="entry name" value="RNaseH_sf"/>
</dbReference>
<comment type="caution">
    <text evidence="2">The sequence shown here is derived from an EMBL/GenBank/DDBJ whole genome shotgun (WGS) entry which is preliminary data.</text>
</comment>
<keyword evidence="3" id="KW-1185">Reference proteome</keyword>
<evidence type="ECO:0008006" key="4">
    <source>
        <dbReference type="Google" id="ProtNLM"/>
    </source>
</evidence>
<evidence type="ECO:0000313" key="3">
    <source>
        <dbReference type="Proteomes" id="UP000821866"/>
    </source>
</evidence>
<organism evidence="2 3">
    <name type="scientific">Rhipicephalus microplus</name>
    <name type="common">Cattle tick</name>
    <name type="synonym">Boophilus microplus</name>
    <dbReference type="NCBI Taxonomy" id="6941"/>
    <lineage>
        <taxon>Eukaryota</taxon>
        <taxon>Metazoa</taxon>
        <taxon>Ecdysozoa</taxon>
        <taxon>Arthropoda</taxon>
        <taxon>Chelicerata</taxon>
        <taxon>Arachnida</taxon>
        <taxon>Acari</taxon>
        <taxon>Parasitiformes</taxon>
        <taxon>Ixodida</taxon>
        <taxon>Ixodoidea</taxon>
        <taxon>Ixodidae</taxon>
        <taxon>Rhipicephalinae</taxon>
        <taxon>Rhipicephalus</taxon>
        <taxon>Boophilus</taxon>
    </lineage>
</organism>
<reference evidence="2" key="1">
    <citation type="journal article" date="2020" name="Cell">
        <title>Large-Scale Comparative Analyses of Tick Genomes Elucidate Their Genetic Diversity and Vector Capacities.</title>
        <authorList>
            <consortium name="Tick Genome and Microbiome Consortium (TIGMIC)"/>
            <person name="Jia N."/>
            <person name="Wang J."/>
            <person name="Shi W."/>
            <person name="Du L."/>
            <person name="Sun Y."/>
            <person name="Zhan W."/>
            <person name="Jiang J.F."/>
            <person name="Wang Q."/>
            <person name="Zhang B."/>
            <person name="Ji P."/>
            <person name="Bell-Sakyi L."/>
            <person name="Cui X.M."/>
            <person name="Yuan T.T."/>
            <person name="Jiang B.G."/>
            <person name="Yang W.F."/>
            <person name="Lam T.T."/>
            <person name="Chang Q.C."/>
            <person name="Ding S.J."/>
            <person name="Wang X.J."/>
            <person name="Zhu J.G."/>
            <person name="Ruan X.D."/>
            <person name="Zhao L."/>
            <person name="Wei J.T."/>
            <person name="Ye R.Z."/>
            <person name="Que T.C."/>
            <person name="Du C.H."/>
            <person name="Zhou Y.H."/>
            <person name="Cheng J.X."/>
            <person name="Dai P.F."/>
            <person name="Guo W.B."/>
            <person name="Han X.H."/>
            <person name="Huang E.J."/>
            <person name="Li L.F."/>
            <person name="Wei W."/>
            <person name="Gao Y.C."/>
            <person name="Liu J.Z."/>
            <person name="Shao H.Z."/>
            <person name="Wang X."/>
            <person name="Wang C.C."/>
            <person name="Yang T.C."/>
            <person name="Huo Q.B."/>
            <person name="Li W."/>
            <person name="Chen H.Y."/>
            <person name="Chen S.E."/>
            <person name="Zhou L.G."/>
            <person name="Ni X.B."/>
            <person name="Tian J.H."/>
            <person name="Sheng Y."/>
            <person name="Liu T."/>
            <person name="Pan Y.S."/>
            <person name="Xia L.Y."/>
            <person name="Li J."/>
            <person name="Zhao F."/>
            <person name="Cao W.C."/>
        </authorList>
    </citation>
    <scope>NUCLEOTIDE SEQUENCE</scope>
    <source>
        <strain evidence="2">Rmic-2018</strain>
    </source>
</reference>
<dbReference type="Gene3D" id="3.30.420.10">
    <property type="entry name" value="Ribonuclease H-like superfamily/Ribonuclease H"/>
    <property type="match status" value="1"/>
</dbReference>
<feature type="signal peptide" evidence="1">
    <location>
        <begin position="1"/>
        <end position="20"/>
    </location>
</feature>
<dbReference type="Proteomes" id="UP000821866">
    <property type="component" value="Chromosome 7"/>
</dbReference>
<dbReference type="InterPro" id="IPR012337">
    <property type="entry name" value="RNaseH-like_sf"/>
</dbReference>
<reference evidence="2" key="2">
    <citation type="submission" date="2021-09" db="EMBL/GenBank/DDBJ databases">
        <authorList>
            <person name="Jia N."/>
            <person name="Wang J."/>
            <person name="Shi W."/>
            <person name="Du L."/>
            <person name="Sun Y."/>
            <person name="Zhan W."/>
            <person name="Jiang J."/>
            <person name="Wang Q."/>
            <person name="Zhang B."/>
            <person name="Ji P."/>
            <person name="Sakyi L.B."/>
            <person name="Cui X."/>
            <person name="Yuan T."/>
            <person name="Jiang B."/>
            <person name="Yang W."/>
            <person name="Lam T.T.-Y."/>
            <person name="Chang Q."/>
            <person name="Ding S."/>
            <person name="Wang X."/>
            <person name="Zhu J."/>
            <person name="Ruan X."/>
            <person name="Zhao L."/>
            <person name="Wei J."/>
            <person name="Que T."/>
            <person name="Du C."/>
            <person name="Cheng J."/>
            <person name="Dai P."/>
            <person name="Han X."/>
            <person name="Huang E."/>
            <person name="Gao Y."/>
            <person name="Liu J."/>
            <person name="Shao H."/>
            <person name="Ye R."/>
            <person name="Li L."/>
            <person name="Wei W."/>
            <person name="Wang X."/>
            <person name="Wang C."/>
            <person name="Huo Q."/>
            <person name="Li W."/>
            <person name="Guo W."/>
            <person name="Chen H."/>
            <person name="Chen S."/>
            <person name="Zhou L."/>
            <person name="Zhou L."/>
            <person name="Ni X."/>
            <person name="Tian J."/>
            <person name="Zhou Y."/>
            <person name="Sheng Y."/>
            <person name="Liu T."/>
            <person name="Pan Y."/>
            <person name="Xia L."/>
            <person name="Li J."/>
            <person name="Zhao F."/>
            <person name="Cao W."/>
        </authorList>
    </citation>
    <scope>NUCLEOTIDE SEQUENCE</scope>
    <source>
        <strain evidence="2">Rmic-2018</strain>
        <tissue evidence="2">Larvae</tissue>
    </source>
</reference>
<evidence type="ECO:0000256" key="1">
    <source>
        <dbReference type="SAM" id="SignalP"/>
    </source>
</evidence>
<accession>A0A9J6DK00</accession>
<sequence length="280" mass="31708">MAWLPHVWSLLSAFKDSAACISLHLATRPNSLPSTWWQISSPNCYHQQRRCCAICCPSKLVLARAELGGPIAQRIARKFVVIVRSECDVIFQWVPSHIGLRGNEAADALAKEAHHPSTPVSTFVRAGDVANFRIARHVRAFHPDSRVATENPPRPLPRTGIGRRARAFLRLRTDCSRTAELHFRRTNSGSPACAECRADETIEHVLLQCRGYVDQRWQLFDAYGRLGLPYVSLNQLRFPRAHRVTFSTMWTFSRASKETRYTRVIVVHIPPRATPPRSPT</sequence>
<dbReference type="AlphaFoldDB" id="A0A9J6DK00"/>
<protein>
    <recommendedName>
        <fullName evidence="4">Tick transposon</fullName>
    </recommendedName>
</protein>